<dbReference type="Pfam" id="PF13443">
    <property type="entry name" value="HTH_26"/>
    <property type="match status" value="1"/>
</dbReference>
<dbReference type="Proteomes" id="UP000199309">
    <property type="component" value="Unassembled WGS sequence"/>
</dbReference>
<protein>
    <submittedName>
        <fullName evidence="2">Helix-turn-helix domain-containing protein</fullName>
    </submittedName>
</protein>
<dbReference type="RefSeq" id="WP_091647434.1">
    <property type="nucleotide sequence ID" value="NZ_FNHQ01000001.1"/>
</dbReference>
<gene>
    <name evidence="2" type="ORF">SAMN05660299_00232</name>
</gene>
<dbReference type="STRING" id="349095.SAMN05660299_00232"/>
<proteinExistence type="predicted"/>
<sequence length="140" mass="16143">MSYLGNKQVMADNIKYYMKLHDKSRAEICKDLGFKYSTFSEWLNAKKYPRIDKIEILANYFNINKSALVEKHSPTTNIATPNSQSVGYYNDPEVAILTEALRTNPNGRILFDASKNLKKEDIQFIVNMINELKKKEGIDD</sequence>
<evidence type="ECO:0000313" key="2">
    <source>
        <dbReference type="EMBL" id="SDM10130.1"/>
    </source>
</evidence>
<accession>A0A1G9QGW8</accession>
<dbReference type="PROSITE" id="PS50943">
    <property type="entry name" value="HTH_CROC1"/>
    <property type="match status" value="1"/>
</dbReference>
<dbReference type="InterPro" id="IPR001387">
    <property type="entry name" value="Cro/C1-type_HTH"/>
</dbReference>
<dbReference type="CDD" id="cd00093">
    <property type="entry name" value="HTH_XRE"/>
    <property type="match status" value="1"/>
</dbReference>
<reference evidence="2 3" key="1">
    <citation type="submission" date="2016-10" db="EMBL/GenBank/DDBJ databases">
        <authorList>
            <person name="de Groot N.N."/>
        </authorList>
    </citation>
    <scope>NUCLEOTIDE SEQUENCE [LARGE SCALE GENOMIC DNA]</scope>
    <source>
        <strain evidence="2 3">DSM 16981</strain>
    </source>
</reference>
<evidence type="ECO:0000259" key="1">
    <source>
        <dbReference type="PROSITE" id="PS50943"/>
    </source>
</evidence>
<dbReference type="OrthoDB" id="1625311at2"/>
<organism evidence="2 3">
    <name type="scientific">Megasphaera paucivorans</name>
    <dbReference type="NCBI Taxonomy" id="349095"/>
    <lineage>
        <taxon>Bacteria</taxon>
        <taxon>Bacillati</taxon>
        <taxon>Bacillota</taxon>
        <taxon>Negativicutes</taxon>
        <taxon>Veillonellales</taxon>
        <taxon>Veillonellaceae</taxon>
        <taxon>Megasphaera</taxon>
    </lineage>
</organism>
<dbReference type="SUPFAM" id="SSF47413">
    <property type="entry name" value="lambda repressor-like DNA-binding domains"/>
    <property type="match status" value="1"/>
</dbReference>
<dbReference type="EMBL" id="FNHQ01000001">
    <property type="protein sequence ID" value="SDM10130.1"/>
    <property type="molecule type" value="Genomic_DNA"/>
</dbReference>
<dbReference type="AlphaFoldDB" id="A0A1G9QGW8"/>
<dbReference type="InterPro" id="IPR010982">
    <property type="entry name" value="Lambda_DNA-bd_dom_sf"/>
</dbReference>
<feature type="domain" description="HTH cro/C1-type" evidence="1">
    <location>
        <begin position="14"/>
        <end position="68"/>
    </location>
</feature>
<dbReference type="GO" id="GO:0003677">
    <property type="term" value="F:DNA binding"/>
    <property type="evidence" value="ECO:0007669"/>
    <property type="project" value="InterPro"/>
</dbReference>
<evidence type="ECO:0000313" key="3">
    <source>
        <dbReference type="Proteomes" id="UP000199309"/>
    </source>
</evidence>
<dbReference type="SMART" id="SM00530">
    <property type="entry name" value="HTH_XRE"/>
    <property type="match status" value="1"/>
</dbReference>
<name>A0A1G9QGW8_9FIRM</name>
<keyword evidence="3" id="KW-1185">Reference proteome</keyword>
<dbReference type="Gene3D" id="1.10.260.40">
    <property type="entry name" value="lambda repressor-like DNA-binding domains"/>
    <property type="match status" value="1"/>
</dbReference>